<comment type="caution">
    <text evidence="3">The sequence shown here is derived from an EMBL/GenBank/DDBJ whole genome shotgun (WGS) entry which is preliminary data.</text>
</comment>
<dbReference type="OrthoDB" id="9815411at2"/>
<evidence type="ECO:0000313" key="4">
    <source>
        <dbReference type="Proteomes" id="UP000435802"/>
    </source>
</evidence>
<accession>A0A6N8SE47</accession>
<evidence type="ECO:0000256" key="2">
    <source>
        <dbReference type="SAM" id="Phobius"/>
    </source>
</evidence>
<keyword evidence="2" id="KW-0472">Membrane</keyword>
<feature type="transmembrane region" description="Helical" evidence="2">
    <location>
        <begin position="22"/>
        <end position="43"/>
    </location>
</feature>
<dbReference type="EMBL" id="WUMK01000006">
    <property type="protein sequence ID" value="MXN46951.1"/>
    <property type="molecule type" value="Genomic_DNA"/>
</dbReference>
<dbReference type="RefSeq" id="WP_160860482.1">
    <property type="nucleotide sequence ID" value="NZ_WUMK01000006.1"/>
</dbReference>
<feature type="compositionally biased region" description="Basic and acidic residues" evidence="1">
    <location>
        <begin position="205"/>
        <end position="220"/>
    </location>
</feature>
<feature type="region of interest" description="Disordered" evidence="1">
    <location>
        <begin position="200"/>
        <end position="220"/>
    </location>
</feature>
<name>A0A6N8SE47_9HYPH</name>
<gene>
    <name evidence="3" type="ORF">GR138_17290</name>
</gene>
<reference evidence="3 4" key="1">
    <citation type="submission" date="2019-12" db="EMBL/GenBank/DDBJ databases">
        <title>Shinella kummerowiae sp. nov., a symbiotic bacterium isolated from root nodules of the herbal legume Kummerowia stipulacea.</title>
        <authorList>
            <person name="Gao J."/>
        </authorList>
    </citation>
    <scope>NUCLEOTIDE SEQUENCE [LARGE SCALE GENOMIC DNA]</scope>
    <source>
        <strain evidence="3 4">CCBAU 25048</strain>
    </source>
</reference>
<feature type="transmembrane region" description="Helical" evidence="2">
    <location>
        <begin position="55"/>
        <end position="71"/>
    </location>
</feature>
<dbReference type="AlphaFoldDB" id="A0A6N8SE47"/>
<evidence type="ECO:0000256" key="1">
    <source>
        <dbReference type="SAM" id="MobiDB-lite"/>
    </source>
</evidence>
<keyword evidence="2" id="KW-1133">Transmembrane helix</keyword>
<protein>
    <submittedName>
        <fullName evidence="3">Uncharacterized protein</fullName>
    </submittedName>
</protein>
<organism evidence="3 4">
    <name type="scientific">Shinella kummerowiae</name>
    <dbReference type="NCBI Taxonomy" id="417745"/>
    <lineage>
        <taxon>Bacteria</taxon>
        <taxon>Pseudomonadati</taxon>
        <taxon>Pseudomonadota</taxon>
        <taxon>Alphaproteobacteria</taxon>
        <taxon>Hyphomicrobiales</taxon>
        <taxon>Rhizobiaceae</taxon>
        <taxon>Shinella</taxon>
    </lineage>
</organism>
<proteinExistence type="predicted"/>
<keyword evidence="2" id="KW-0812">Transmembrane</keyword>
<feature type="transmembrane region" description="Helical" evidence="2">
    <location>
        <begin position="77"/>
        <end position="98"/>
    </location>
</feature>
<evidence type="ECO:0000313" key="3">
    <source>
        <dbReference type="EMBL" id="MXN46951.1"/>
    </source>
</evidence>
<sequence>MGAVTSIIEMAMGFGHHLMSSLFFGLLPIVVIGLSIGWLAIRLAAGNAGIVDRRAITAFAVVGATAGLMIGSSRSPIIHVALPALLTLVTTFLAYLYAKEKPSKEAQDKGEELLRSFKDKDGPDVTKAKQEALNDILGRVQFIPAGILALTLASGGGAFFGSSMRAVAEENDRNYQEWLLAYEKVELPLNADLLRKKAGLPLKGAEADGKPETDTAEKAQ</sequence>
<dbReference type="Proteomes" id="UP000435802">
    <property type="component" value="Unassembled WGS sequence"/>
</dbReference>
<keyword evidence="4" id="KW-1185">Reference proteome</keyword>